<dbReference type="InterPro" id="IPR013022">
    <property type="entry name" value="Xyl_isomerase-like_TIM-brl"/>
</dbReference>
<dbReference type="Pfam" id="PF01261">
    <property type="entry name" value="AP_endonuc_2"/>
    <property type="match status" value="1"/>
</dbReference>
<keyword evidence="3" id="KW-1185">Reference proteome</keyword>
<evidence type="ECO:0000313" key="2">
    <source>
        <dbReference type="EMBL" id="MFB9991587.1"/>
    </source>
</evidence>
<sequence length="267" mass="29245">MKSGFDRIGLALNVAELREHIGWLREGARDVELQDITRPEVLAGDWQAVAREIRELLEGYSGRIGIHGPFWQLSVAPRDPAVRELVQARLNLGLDFAQAIGATQMVIHSPFDFFGHPMSVPGARLGPELERVHQTLEQVVQRAGDQGVTLVVENIYDLSPVPLLELIGSFDLPHVRLSVDVGHAHLMTQRGGPAPQVWLDQAGSLLGHVHLCDNDRTSDQHLAPGEGTIHWPGVLRSLQHVSAEARLVAEVKPPALPGARGWIESLS</sequence>
<dbReference type="InterPro" id="IPR036237">
    <property type="entry name" value="Xyl_isomerase-like_sf"/>
</dbReference>
<dbReference type="EMBL" id="JBHLYR010000021">
    <property type="protein sequence ID" value="MFB9991587.1"/>
    <property type="molecule type" value="Genomic_DNA"/>
</dbReference>
<name>A0ABV6AVR0_9DEIO</name>
<dbReference type="GO" id="GO:0016853">
    <property type="term" value="F:isomerase activity"/>
    <property type="evidence" value="ECO:0007669"/>
    <property type="project" value="UniProtKB-KW"/>
</dbReference>
<comment type="caution">
    <text evidence="2">The sequence shown here is derived from an EMBL/GenBank/DDBJ whole genome shotgun (WGS) entry which is preliminary data.</text>
</comment>
<dbReference type="Gene3D" id="3.20.20.150">
    <property type="entry name" value="Divalent-metal-dependent TIM barrel enzymes"/>
    <property type="match status" value="1"/>
</dbReference>
<reference evidence="2 3" key="1">
    <citation type="submission" date="2024-09" db="EMBL/GenBank/DDBJ databases">
        <authorList>
            <person name="Sun Q."/>
            <person name="Mori K."/>
        </authorList>
    </citation>
    <scope>NUCLEOTIDE SEQUENCE [LARGE SCALE GENOMIC DNA]</scope>
    <source>
        <strain evidence="2 3">JCM 13503</strain>
    </source>
</reference>
<evidence type="ECO:0000313" key="3">
    <source>
        <dbReference type="Proteomes" id="UP001589733"/>
    </source>
</evidence>
<organism evidence="2 3">
    <name type="scientific">Deinococcus oregonensis</name>
    <dbReference type="NCBI Taxonomy" id="1805970"/>
    <lineage>
        <taxon>Bacteria</taxon>
        <taxon>Thermotogati</taxon>
        <taxon>Deinococcota</taxon>
        <taxon>Deinococci</taxon>
        <taxon>Deinococcales</taxon>
        <taxon>Deinococcaceae</taxon>
        <taxon>Deinococcus</taxon>
    </lineage>
</organism>
<keyword evidence="2" id="KW-0413">Isomerase</keyword>
<dbReference type="PANTHER" id="PTHR12110:SF53">
    <property type="entry name" value="BLR5974 PROTEIN"/>
    <property type="match status" value="1"/>
</dbReference>
<protein>
    <submittedName>
        <fullName evidence="2">Sugar phosphate isomerase/epimerase family protein</fullName>
    </submittedName>
</protein>
<dbReference type="SUPFAM" id="SSF51658">
    <property type="entry name" value="Xylose isomerase-like"/>
    <property type="match status" value="1"/>
</dbReference>
<accession>A0ABV6AVR0</accession>
<dbReference type="PANTHER" id="PTHR12110">
    <property type="entry name" value="HYDROXYPYRUVATE ISOMERASE"/>
    <property type="match status" value="1"/>
</dbReference>
<evidence type="ECO:0000259" key="1">
    <source>
        <dbReference type="Pfam" id="PF01261"/>
    </source>
</evidence>
<feature type="domain" description="Xylose isomerase-like TIM barrel" evidence="1">
    <location>
        <begin position="44"/>
        <end position="265"/>
    </location>
</feature>
<dbReference type="InterPro" id="IPR050312">
    <property type="entry name" value="IolE/XylAMocC-like"/>
</dbReference>
<dbReference type="RefSeq" id="WP_380006878.1">
    <property type="nucleotide sequence ID" value="NZ_JBHLYR010000021.1"/>
</dbReference>
<proteinExistence type="predicted"/>
<gene>
    <name evidence="2" type="ORF">ACFFLM_06355</name>
</gene>
<dbReference type="Proteomes" id="UP001589733">
    <property type="component" value="Unassembled WGS sequence"/>
</dbReference>